<feature type="domain" description="Carbohydrate-binding module family 96" evidence="5">
    <location>
        <begin position="39"/>
        <end position="180"/>
    </location>
</feature>
<dbReference type="EMBL" id="JEMB01003031">
    <property type="protein sequence ID" value="KYF76234.1"/>
    <property type="molecule type" value="Genomic_DNA"/>
</dbReference>
<dbReference type="InterPro" id="IPR052918">
    <property type="entry name" value="Motility_Chemotaxis_Reg"/>
</dbReference>
<evidence type="ECO:0000256" key="3">
    <source>
        <dbReference type="ARBA" id="ARBA00022729"/>
    </source>
</evidence>
<sequence length="636" mass="64928">MRRPAPHLPLSLLLTFLAASAEASPPTCVTIRRGLLGDVADATITSHKPQRNRGDAPHLLGAAGPGAERALVRFDLSSLPEGVDIESAAITLQPAGSRGADAVDVHRITSAWDEDTVTWASFAGAFDPSPVASSDGGRCGTGPVTLDVTSLAQAWVDGALPNHGVLLEPSSTAPARLWSSEASLARRRPALSVCYRSCPGAEHLFSRRFGDLREQIGYSVAVDSAGDIVLAGYAAGAVDFGGGPVTPAGAASAFVAKFDAEGSVLWSRRFGSVDSFASAVAVDGEGNILLAGGFSDPIDLGGGPLTMPLDASLLAFVAKLDPDGNHLWSRGATGNERQFPRGIAADADGNVVVAGSFEGVLDFTGGSSPLVSAGGLFDEDVFVSKFDASGNHLWSEGFGTANIDRGEGLAVDSAGDIVLTGFFLDDGLAGLDLGGGPLPTAGSSEAFVAKLDPDGHHLWSRSYGDPDSQDAAAVAVDPWDNVLLTGSFHGSVDFGGGPLDSAGDNDVFVLKLDPSGGHVWSRRFGDALRQDGAAIAADAAGNVAISGAFQGALDVVCAPLESAGDMDIFVARLDADGRPLTSDRFGDEQGQTPTDIAFGPGGDVVLTGYFDGTVDFGGGPLVEQGGRDAFLAKLGL</sequence>
<evidence type="ECO:0000313" key="6">
    <source>
        <dbReference type="EMBL" id="KYF76234.1"/>
    </source>
</evidence>
<dbReference type="SUPFAM" id="SSF63829">
    <property type="entry name" value="Calcium-dependent phosphotriesterase"/>
    <property type="match status" value="1"/>
</dbReference>
<evidence type="ECO:0000313" key="7">
    <source>
        <dbReference type="Proteomes" id="UP000075635"/>
    </source>
</evidence>
<dbReference type="Pfam" id="PF24517">
    <property type="entry name" value="CBM96"/>
    <property type="match status" value="1"/>
</dbReference>
<dbReference type="PANTHER" id="PTHR35580">
    <property type="entry name" value="CELL SURFACE GLYCOPROTEIN (S-LAYER PROTEIN)-LIKE PROTEIN"/>
    <property type="match status" value="1"/>
</dbReference>
<dbReference type="AlphaFoldDB" id="A0A150R7H2"/>
<dbReference type="GO" id="GO:0005576">
    <property type="term" value="C:extracellular region"/>
    <property type="evidence" value="ECO:0007669"/>
    <property type="project" value="UniProtKB-SubCell"/>
</dbReference>
<evidence type="ECO:0000256" key="4">
    <source>
        <dbReference type="SAM" id="SignalP"/>
    </source>
</evidence>
<dbReference type="SUPFAM" id="SSF101898">
    <property type="entry name" value="NHL repeat"/>
    <property type="match status" value="1"/>
</dbReference>
<gene>
    <name evidence="6" type="ORF">BE17_11275</name>
</gene>
<organism evidence="6 7">
    <name type="scientific">Sorangium cellulosum</name>
    <name type="common">Polyangium cellulosum</name>
    <dbReference type="NCBI Taxonomy" id="56"/>
    <lineage>
        <taxon>Bacteria</taxon>
        <taxon>Pseudomonadati</taxon>
        <taxon>Myxococcota</taxon>
        <taxon>Polyangia</taxon>
        <taxon>Polyangiales</taxon>
        <taxon>Polyangiaceae</taxon>
        <taxon>Sorangium</taxon>
    </lineage>
</organism>
<dbReference type="Proteomes" id="UP000075635">
    <property type="component" value="Unassembled WGS sequence"/>
</dbReference>
<feature type="signal peptide" evidence="4">
    <location>
        <begin position="1"/>
        <end position="23"/>
    </location>
</feature>
<evidence type="ECO:0000256" key="1">
    <source>
        <dbReference type="ARBA" id="ARBA00004613"/>
    </source>
</evidence>
<name>A0A150R7H2_SORCE</name>
<keyword evidence="2" id="KW-0964">Secreted</keyword>
<keyword evidence="3 4" id="KW-0732">Signal</keyword>
<evidence type="ECO:0000256" key="2">
    <source>
        <dbReference type="ARBA" id="ARBA00022525"/>
    </source>
</evidence>
<dbReference type="PANTHER" id="PTHR35580:SF1">
    <property type="entry name" value="PHYTASE-LIKE DOMAIN-CONTAINING PROTEIN"/>
    <property type="match status" value="1"/>
</dbReference>
<reference evidence="6 7" key="1">
    <citation type="submission" date="2014-02" db="EMBL/GenBank/DDBJ databases">
        <title>The small core and large imbalanced accessory genome model reveals a collaborative survival strategy of Sorangium cellulosum strains in nature.</title>
        <authorList>
            <person name="Han K."/>
            <person name="Peng R."/>
            <person name="Blom J."/>
            <person name="Li Y.-Z."/>
        </authorList>
    </citation>
    <scope>NUCLEOTIDE SEQUENCE [LARGE SCALE GENOMIC DNA]</scope>
    <source>
        <strain evidence="6 7">So0011-07</strain>
    </source>
</reference>
<accession>A0A150R7H2</accession>
<dbReference type="NCBIfam" id="NF033679">
    <property type="entry name" value="DNRLRE_dom"/>
    <property type="match status" value="1"/>
</dbReference>
<dbReference type="InterPro" id="IPR055372">
    <property type="entry name" value="CBM96"/>
</dbReference>
<proteinExistence type="predicted"/>
<dbReference type="Gene3D" id="2.80.10.50">
    <property type="match status" value="1"/>
</dbReference>
<comment type="subcellular location">
    <subcellularLocation>
        <location evidence="1">Secreted</location>
    </subcellularLocation>
</comment>
<comment type="caution">
    <text evidence="6">The sequence shown here is derived from an EMBL/GenBank/DDBJ whole genome shotgun (WGS) entry which is preliminary data.</text>
</comment>
<feature type="chain" id="PRO_5007567613" description="Carbohydrate-binding module family 96 domain-containing protein" evidence="4">
    <location>
        <begin position="24"/>
        <end position="636"/>
    </location>
</feature>
<evidence type="ECO:0000259" key="5">
    <source>
        <dbReference type="Pfam" id="PF24517"/>
    </source>
</evidence>
<protein>
    <recommendedName>
        <fullName evidence="5">Carbohydrate-binding module family 96 domain-containing protein</fullName>
    </recommendedName>
</protein>